<dbReference type="PANTHER" id="PTHR31744">
    <property type="entry name" value="PROTEIN CUP-SHAPED COTYLEDON 2-RELATED"/>
    <property type="match status" value="1"/>
</dbReference>
<dbReference type="PANTHER" id="PTHR31744:SF101">
    <property type="entry name" value="NAC DOMAIN-CONTAINING PROTEIN 21_22"/>
    <property type="match status" value="1"/>
</dbReference>
<sequence length="323" mass="34666">MSLISMMEARLPPGFRFHPRDDELVLDYLCRKLSGKGGGGGGGGAYGGIAMVDVDLNKCEPWDLPDEACVGGREWYFFSLHDRKYATGQRTNRATRTGYWKATGKDRPISVSGRRGGGGVGDAAALVGMRKTLVFYQGRAPRGSKTEWVMHEFRVDGGPPVADRPGSPLLQLQEDWVLCRVFYKSRTASTRPAAGPDEAGPLSSQLIGGLPIPRMAAPADAAYLSFDVTPAAGGYYHHQGSGPADARHHLLPPPAQPFGRSSLSSLRDLLSSMVEGSDAAAAVRETELHLQLEGWTEAAYAQQQGGAMPAHPQQTWSPFLSSG</sequence>
<gene>
    <name evidence="7" type="primary">NAC021_2</name>
    <name evidence="7" type="ORF">Zm00014a_028742</name>
</gene>
<dbReference type="InterPro" id="IPR003441">
    <property type="entry name" value="NAC-dom"/>
</dbReference>
<feature type="domain" description="NAC" evidence="6">
    <location>
        <begin position="11"/>
        <end position="184"/>
    </location>
</feature>
<dbReference type="InterPro" id="IPR036093">
    <property type="entry name" value="NAC_dom_sf"/>
</dbReference>
<dbReference type="Pfam" id="PF02365">
    <property type="entry name" value="NAM"/>
    <property type="match status" value="1"/>
</dbReference>
<evidence type="ECO:0000256" key="5">
    <source>
        <dbReference type="SAM" id="MobiDB-lite"/>
    </source>
</evidence>
<evidence type="ECO:0000256" key="3">
    <source>
        <dbReference type="ARBA" id="ARBA00023163"/>
    </source>
</evidence>
<dbReference type="Gene3D" id="2.170.150.80">
    <property type="entry name" value="NAC domain"/>
    <property type="match status" value="1"/>
</dbReference>
<dbReference type="EMBL" id="NCVQ01000003">
    <property type="protein sequence ID" value="PWZ39522.1"/>
    <property type="molecule type" value="Genomic_DNA"/>
</dbReference>
<feature type="region of interest" description="Disordered" evidence="5">
    <location>
        <begin position="303"/>
        <end position="323"/>
    </location>
</feature>
<evidence type="ECO:0000313" key="7">
    <source>
        <dbReference type="EMBL" id="PWZ39522.1"/>
    </source>
</evidence>
<comment type="caution">
    <text evidence="7">The sequence shown here is derived from an EMBL/GenBank/DDBJ whole genome shotgun (WGS) entry which is preliminary data.</text>
</comment>
<dbReference type="ExpressionAtlas" id="A0A3L6FXB1">
    <property type="expression patterns" value="baseline and differential"/>
</dbReference>
<dbReference type="GO" id="GO:0006355">
    <property type="term" value="P:regulation of DNA-templated transcription"/>
    <property type="evidence" value="ECO:0007669"/>
    <property type="project" value="InterPro"/>
</dbReference>
<feature type="compositionally biased region" description="Polar residues" evidence="5">
    <location>
        <begin position="312"/>
        <end position="323"/>
    </location>
</feature>
<protein>
    <submittedName>
        <fullName evidence="7">NAC domain-containing protein 21/22</fullName>
    </submittedName>
</protein>
<dbReference type="SUPFAM" id="SSF101941">
    <property type="entry name" value="NAC domain"/>
    <property type="match status" value="1"/>
</dbReference>
<evidence type="ECO:0000259" key="6">
    <source>
        <dbReference type="PROSITE" id="PS51005"/>
    </source>
</evidence>
<evidence type="ECO:0000256" key="1">
    <source>
        <dbReference type="ARBA" id="ARBA00023015"/>
    </source>
</evidence>
<dbReference type="Proteomes" id="UP000251960">
    <property type="component" value="Chromosome 2"/>
</dbReference>
<reference evidence="7" key="1">
    <citation type="journal article" date="2018" name="Nat. Genet.">
        <title>Extensive intraspecific gene order and gene structural variations between Mo17 and other maize genomes.</title>
        <authorList>
            <person name="Sun S."/>
            <person name="Zhou Y."/>
            <person name="Chen J."/>
            <person name="Shi J."/>
            <person name="Zhao H."/>
            <person name="Zhao H."/>
            <person name="Song W."/>
            <person name="Zhang M."/>
            <person name="Cui Y."/>
            <person name="Dong X."/>
            <person name="Liu H."/>
            <person name="Ma X."/>
            <person name="Jiao Y."/>
            <person name="Wang B."/>
            <person name="Wei X."/>
            <person name="Stein J.C."/>
            <person name="Glaubitz J.C."/>
            <person name="Lu F."/>
            <person name="Yu G."/>
            <person name="Liang C."/>
            <person name="Fengler K."/>
            <person name="Li B."/>
            <person name="Rafalski A."/>
            <person name="Schnable P.S."/>
            <person name="Ware D.H."/>
            <person name="Buckler E.S."/>
            <person name="Lai J."/>
        </authorList>
    </citation>
    <scope>NUCLEOTIDE SEQUENCE [LARGE SCALE GENOMIC DNA]</scope>
    <source>
        <tissue evidence="7">Seedling</tissue>
    </source>
</reference>
<keyword evidence="3" id="KW-0804">Transcription</keyword>
<keyword evidence="4" id="KW-0539">Nucleus</keyword>
<evidence type="ECO:0000256" key="2">
    <source>
        <dbReference type="ARBA" id="ARBA00023125"/>
    </source>
</evidence>
<dbReference type="GO" id="GO:0003677">
    <property type="term" value="F:DNA binding"/>
    <property type="evidence" value="ECO:0007669"/>
    <property type="project" value="UniProtKB-KW"/>
</dbReference>
<name>A0A3L6FXB1_MAIZE</name>
<dbReference type="PROSITE" id="PS51005">
    <property type="entry name" value="NAC"/>
    <property type="match status" value="1"/>
</dbReference>
<accession>A0A3L6FXB1</accession>
<keyword evidence="1" id="KW-0805">Transcription regulation</keyword>
<dbReference type="AlphaFoldDB" id="A0A3L6FXB1"/>
<proteinExistence type="predicted"/>
<evidence type="ECO:0000256" key="4">
    <source>
        <dbReference type="ARBA" id="ARBA00023242"/>
    </source>
</evidence>
<organism evidence="7">
    <name type="scientific">Zea mays</name>
    <name type="common">Maize</name>
    <dbReference type="NCBI Taxonomy" id="4577"/>
    <lineage>
        <taxon>Eukaryota</taxon>
        <taxon>Viridiplantae</taxon>
        <taxon>Streptophyta</taxon>
        <taxon>Embryophyta</taxon>
        <taxon>Tracheophyta</taxon>
        <taxon>Spermatophyta</taxon>
        <taxon>Magnoliopsida</taxon>
        <taxon>Liliopsida</taxon>
        <taxon>Poales</taxon>
        <taxon>Poaceae</taxon>
        <taxon>PACMAD clade</taxon>
        <taxon>Panicoideae</taxon>
        <taxon>Andropogonodae</taxon>
        <taxon>Andropogoneae</taxon>
        <taxon>Tripsacinae</taxon>
        <taxon>Zea</taxon>
    </lineage>
</organism>
<keyword evidence="2" id="KW-0238">DNA-binding</keyword>